<feature type="compositionally biased region" description="Gly residues" evidence="1">
    <location>
        <begin position="109"/>
        <end position="125"/>
    </location>
</feature>
<evidence type="ECO:0000313" key="4">
    <source>
        <dbReference type="Proteomes" id="UP000309231"/>
    </source>
</evidence>
<accession>A0A8H2J9T9</accession>
<dbReference type="Proteomes" id="UP000309231">
    <property type="component" value="Chromosome"/>
</dbReference>
<keyword evidence="4" id="KW-1185">Reference proteome</keyword>
<dbReference type="GO" id="GO:0009306">
    <property type="term" value="P:protein secretion"/>
    <property type="evidence" value="ECO:0007669"/>
    <property type="project" value="InterPro"/>
</dbReference>
<dbReference type="KEGG" id="mmuc:C1S78_006025"/>
<dbReference type="Pfam" id="PF10824">
    <property type="entry name" value="T7SS_ESX_EspC"/>
    <property type="match status" value="1"/>
</dbReference>
<feature type="region of interest" description="Disordered" evidence="1">
    <location>
        <begin position="202"/>
        <end position="283"/>
    </location>
</feature>
<dbReference type="InterPro" id="IPR022536">
    <property type="entry name" value="EspC"/>
</dbReference>
<reference evidence="3" key="1">
    <citation type="submission" date="2018-01" db="EMBL/GenBank/DDBJ databases">
        <title>Comparative genomics of Mycobacterium mucogenicum and Mycobacterium neoaurum clade members emphasizing tRNA and non-coding RNA.</title>
        <authorList>
            <person name="Behra P.R.K."/>
            <person name="Pettersson B.M.F."/>
            <person name="Das S."/>
            <person name="Dasgupta S."/>
            <person name="Kirsebom L.A."/>
        </authorList>
    </citation>
    <scope>NUCLEOTIDE SEQUENCE</scope>
    <source>
        <strain evidence="3">DSM 44124</strain>
    </source>
</reference>
<proteinExistence type="predicted"/>
<dbReference type="RefSeq" id="WP_053854266.1">
    <property type="nucleotide sequence ID" value="NZ_ANBS01000001.1"/>
</dbReference>
<feature type="compositionally biased region" description="Basic and acidic residues" evidence="1">
    <location>
        <begin position="212"/>
        <end position="248"/>
    </location>
</feature>
<evidence type="ECO:0000256" key="1">
    <source>
        <dbReference type="SAM" id="MobiDB-lite"/>
    </source>
</evidence>
<evidence type="ECO:0000313" key="2">
    <source>
        <dbReference type="EMBL" id="QPG70535.1"/>
    </source>
</evidence>
<name>A0A8H2J9T9_MYCMU</name>
<reference evidence="2 4" key="2">
    <citation type="journal article" date="2019" name="BMC Evol. Biol.">
        <title>Comparative genomics of Mycobacterium mucogenicum and Mycobacterium neoaurum clade members emphasizing tRNA and non-coding RNA.</title>
        <authorList>
            <person name="Behra P.R.K."/>
            <person name="Pettersson B.M.F."/>
            <person name="Das S."/>
            <person name="Dasgupta S."/>
            <person name="Kirsebom L.A."/>
        </authorList>
    </citation>
    <scope>NUCLEOTIDE SEQUENCE [LARGE SCALE GENOMIC DNA]</scope>
    <source>
        <strain evidence="2 4">DSM 44124</strain>
    </source>
</reference>
<dbReference type="AlphaFoldDB" id="A0A8H2J9T9"/>
<sequence length="283" mass="27174">MGDPLYVNTEGVLGMARVHDAVAAGLGQLQNGAGIGQSVGPAGPAATHGLIAHGMNTALGGVMARRDSILQSTGAAGQQLSEQLHRAAESYRAGDEQGARGLSSVAEGIPGGGGGVSAGTPGGLGAAVPGSPAAGGGDAAQTIGQVGQQAGQIAQGVAQALGQIPGQIAQGVSGVLGGLLGGLGGADGVGAGHAAGAGLGGLSDSGDVNSVGEHDKPDADDRDRERRDPERHEKGEDDKRILSVEHRGTAGVAGDGGADPAAGPSGGATPPPRRPAQTRPQDI</sequence>
<feature type="compositionally biased region" description="Basic and acidic residues" evidence="1">
    <location>
        <begin position="83"/>
        <end position="98"/>
    </location>
</feature>
<gene>
    <name evidence="2" type="ORF">C1S78_006025</name>
    <name evidence="3" type="ORF">C1S78_06020</name>
</gene>
<evidence type="ECO:0000313" key="3">
    <source>
        <dbReference type="EMBL" id="TLH51967.1"/>
    </source>
</evidence>
<feature type="region of interest" description="Disordered" evidence="1">
    <location>
        <begin position="74"/>
        <end position="140"/>
    </location>
</feature>
<dbReference type="EMBL" id="POTL01000001">
    <property type="protein sequence ID" value="TLH51967.1"/>
    <property type="molecule type" value="Genomic_DNA"/>
</dbReference>
<organism evidence="3">
    <name type="scientific">Mycolicibacterium mucogenicum DSM 44124</name>
    <dbReference type="NCBI Taxonomy" id="1226753"/>
    <lineage>
        <taxon>Bacteria</taxon>
        <taxon>Bacillati</taxon>
        <taxon>Actinomycetota</taxon>
        <taxon>Actinomycetes</taxon>
        <taxon>Mycobacteriales</taxon>
        <taxon>Mycobacteriaceae</taxon>
        <taxon>Mycolicibacterium</taxon>
    </lineage>
</organism>
<reference evidence="2 4" key="3">
    <citation type="journal article" date="2019" name="Sci. Rep.">
        <title>Insight into the biology of Mycobacterium mucogenicum and Mycobacterium neoaurum clade members.</title>
        <authorList>
            <person name="Behra P.R.K."/>
            <person name="Pettersson B.M.F."/>
            <person name="Ramesh M."/>
            <person name="Dasgupta S."/>
            <person name="Kirsebom L.A."/>
        </authorList>
    </citation>
    <scope>NUCLEOTIDE SEQUENCE [LARGE SCALE GENOMIC DNA]</scope>
    <source>
        <strain evidence="2 4">DSM 44124</strain>
    </source>
</reference>
<dbReference type="GeneID" id="76724452"/>
<dbReference type="EMBL" id="CP062008">
    <property type="protein sequence ID" value="QPG70535.1"/>
    <property type="molecule type" value="Genomic_DNA"/>
</dbReference>
<protein>
    <submittedName>
        <fullName evidence="3">ESX-1 secretion-associated protein</fullName>
    </submittedName>
</protein>